<keyword evidence="2" id="KW-0251">Elongation factor</keyword>
<gene>
    <name evidence="2" type="ORF">AVDCRST_MAG05-218</name>
</gene>
<organism evidence="2">
    <name type="scientific">uncultured Rubrobacteraceae bacterium</name>
    <dbReference type="NCBI Taxonomy" id="349277"/>
    <lineage>
        <taxon>Bacteria</taxon>
        <taxon>Bacillati</taxon>
        <taxon>Actinomycetota</taxon>
        <taxon>Rubrobacteria</taxon>
        <taxon>Rubrobacterales</taxon>
        <taxon>Rubrobacteraceae</taxon>
        <taxon>environmental samples</taxon>
    </lineage>
</organism>
<feature type="non-terminal residue" evidence="2">
    <location>
        <position position="161"/>
    </location>
</feature>
<keyword evidence="2" id="KW-0648">Protein biosynthesis</keyword>
<feature type="non-terminal residue" evidence="2">
    <location>
        <position position="1"/>
    </location>
</feature>
<name>A0A6J4R952_9ACTN</name>
<protein>
    <submittedName>
        <fullName evidence="2">Transcription elongation factor GreA</fullName>
    </submittedName>
</protein>
<feature type="compositionally biased region" description="Basic and acidic residues" evidence="1">
    <location>
        <begin position="135"/>
        <end position="161"/>
    </location>
</feature>
<feature type="compositionally biased region" description="Basic and acidic residues" evidence="1">
    <location>
        <begin position="106"/>
        <end position="118"/>
    </location>
</feature>
<evidence type="ECO:0000256" key="1">
    <source>
        <dbReference type="SAM" id="MobiDB-lite"/>
    </source>
</evidence>
<dbReference type="EMBL" id="CADCVM010000030">
    <property type="protein sequence ID" value="CAA9467633.1"/>
    <property type="molecule type" value="Genomic_DNA"/>
</dbReference>
<reference evidence="2" key="1">
    <citation type="submission" date="2020-02" db="EMBL/GenBank/DDBJ databases">
        <authorList>
            <person name="Meier V. D."/>
        </authorList>
    </citation>
    <scope>NUCLEOTIDE SEQUENCE</scope>
    <source>
        <strain evidence="2">AVDCRST_MAG05</strain>
    </source>
</reference>
<dbReference type="GO" id="GO:0003746">
    <property type="term" value="F:translation elongation factor activity"/>
    <property type="evidence" value="ECO:0007669"/>
    <property type="project" value="UniProtKB-KW"/>
</dbReference>
<feature type="region of interest" description="Disordered" evidence="1">
    <location>
        <begin position="1"/>
        <end position="161"/>
    </location>
</feature>
<feature type="compositionally biased region" description="Basic and acidic residues" evidence="1">
    <location>
        <begin position="64"/>
        <end position="77"/>
    </location>
</feature>
<sequence>DGQEPRTGHPGGFGEAPAGACPSHRRAPQGDSGPHPAGAGVRGHLRELRVRRRQGRAGASGAQDQRDPTPRPQREGRGPVPGRHRRGGPRDARDSTGRGWRPGADLPDRGRQRVRPGERQALPRLAGRPRGAEAQGRREGHGLHPARRDGVRDRQRRGGEL</sequence>
<proteinExistence type="predicted"/>
<accession>A0A6J4R952</accession>
<evidence type="ECO:0000313" key="2">
    <source>
        <dbReference type="EMBL" id="CAA9467633.1"/>
    </source>
</evidence>
<dbReference type="AlphaFoldDB" id="A0A6J4R952"/>